<dbReference type="EMBL" id="BAET01000007">
    <property type="protein sequence ID" value="GAB54915.1"/>
    <property type="molecule type" value="Genomic_DNA"/>
</dbReference>
<dbReference type="eggNOG" id="COG1446">
    <property type="taxonomic scope" value="Bacteria"/>
</dbReference>
<evidence type="ECO:0000256" key="8">
    <source>
        <dbReference type="SAM" id="MobiDB-lite"/>
    </source>
</evidence>
<evidence type="ECO:0000256" key="7">
    <source>
        <dbReference type="PIRSR" id="PIRSR600246-3"/>
    </source>
</evidence>
<dbReference type="GO" id="GO:0008233">
    <property type="term" value="F:peptidase activity"/>
    <property type="evidence" value="ECO:0007669"/>
    <property type="project" value="UniProtKB-KW"/>
</dbReference>
<protein>
    <recommendedName>
        <fullName evidence="4">Isoaspartyl peptidase</fullName>
    </recommendedName>
</protein>
<evidence type="ECO:0000313" key="10">
    <source>
        <dbReference type="Proteomes" id="UP000053586"/>
    </source>
</evidence>
<evidence type="ECO:0000256" key="2">
    <source>
        <dbReference type="ARBA" id="ARBA00022801"/>
    </source>
</evidence>
<feature type="binding site" evidence="6">
    <location>
        <begin position="283"/>
        <end position="286"/>
    </location>
    <ligand>
        <name>substrate</name>
    </ligand>
</feature>
<dbReference type="STRING" id="56804.BAE46_00250"/>
<comment type="caution">
    <text evidence="9">The sequence shown here is derived from an EMBL/GenBank/DDBJ whole genome shotgun (WGS) entry which is preliminary data.</text>
</comment>
<dbReference type="CDD" id="cd04701">
    <property type="entry name" value="Asparaginase_2"/>
    <property type="match status" value="1"/>
</dbReference>
<keyword evidence="1" id="KW-0645">Protease</keyword>
<evidence type="ECO:0000256" key="4">
    <source>
        <dbReference type="ARBA" id="ARBA00069124"/>
    </source>
</evidence>
<feature type="binding site" evidence="6">
    <location>
        <begin position="306"/>
        <end position="309"/>
    </location>
    <ligand>
        <name>substrate</name>
    </ligand>
</feature>
<sequence length="389" mass="41531">MLLAILHRSPQKNKASLGTNIGPDKHSSKAMKKPSWLNSYKPANLVMSLYLLQFAASAVSADLIKDTLDAPKVAIAIHGGAGTILKTNMTAQQEAEYIDILTKAIKSGHEQLMLGKDGTEAVTAAIMIMEDSPLFNAGKGAVYTYEGIHELDASIMHGEQKQAGAVAGIKTIKNPILAALLVMQKSEHVMLTGTGAEAFSKLHNLETVPNSYFNTQRRFESLQKAKKRIDTAAANAQKPIRNQDLIEYQDHKYGTVGAVVLDANGNLVAGTSTGGMTAKRYGRVGDSPIIGAGTYANNQSCAVSATGHGEYFIRHNVASDICARVQYQGVSLDEAANTVMFDVLNEQAGSGGVIAIDNKGNIAMPFNTPGMYRASIDTNGTLTVKIYKD</sequence>
<reference evidence="9 10" key="1">
    <citation type="journal article" date="2012" name="J. Bacteriol.">
        <title>Genome sequence of proteorhodopsin-containing sea ice bacterium Glaciecola punicea ACAM 611T.</title>
        <authorList>
            <person name="Qin Q.-L."/>
            <person name="Xie B.-B."/>
            <person name="Shu Y.-L."/>
            <person name="Rong J.-C."/>
            <person name="Zhao D.-L."/>
            <person name="Zhang X.-Y."/>
            <person name="Chen X.-L."/>
            <person name="Zhou B.-C."/>
            <person name="Zhanga Y.-Z."/>
        </authorList>
    </citation>
    <scope>NUCLEOTIDE SEQUENCE [LARGE SCALE GENOMIC DNA]</scope>
    <source>
        <strain evidence="9 10">ACAM 611</strain>
    </source>
</reference>
<dbReference type="Proteomes" id="UP000053586">
    <property type="component" value="Unassembled WGS sequence"/>
</dbReference>
<evidence type="ECO:0000256" key="3">
    <source>
        <dbReference type="ARBA" id="ARBA00022813"/>
    </source>
</evidence>
<reference evidence="9 10" key="2">
    <citation type="journal article" date="2017" name="Antonie Van Leeuwenhoek">
        <title>Rhizobium rhizosphaerae sp. nov., a novel species isolated from rice rhizosphere.</title>
        <authorList>
            <person name="Zhao J.J."/>
            <person name="Zhang J."/>
            <person name="Zhang R.J."/>
            <person name="Zhang C.W."/>
            <person name="Yin H.Q."/>
            <person name="Zhang X.X."/>
        </authorList>
    </citation>
    <scope>NUCLEOTIDE SEQUENCE [LARGE SCALE GENOMIC DNA]</scope>
    <source>
        <strain evidence="9 10">ACAM 611</strain>
    </source>
</reference>
<name>H5T9D8_9ALTE</name>
<keyword evidence="2 9" id="KW-0378">Hydrolase</keyword>
<evidence type="ECO:0000256" key="5">
    <source>
        <dbReference type="PIRSR" id="PIRSR600246-1"/>
    </source>
</evidence>
<proteinExistence type="predicted"/>
<feature type="region of interest" description="Disordered" evidence="8">
    <location>
        <begin position="8"/>
        <end position="30"/>
    </location>
</feature>
<dbReference type="SUPFAM" id="SSF56235">
    <property type="entry name" value="N-terminal nucleophile aminohydrolases (Ntn hydrolases)"/>
    <property type="match status" value="1"/>
</dbReference>
<dbReference type="FunFam" id="3.60.20.30:FF:000001">
    <property type="entry name" value="Isoaspartyl peptidase/L-asparaginase"/>
    <property type="match status" value="1"/>
</dbReference>
<organism evidence="9 10">
    <name type="scientific">Glaciecola punicea ACAM 611</name>
    <dbReference type="NCBI Taxonomy" id="1121923"/>
    <lineage>
        <taxon>Bacteria</taxon>
        <taxon>Pseudomonadati</taxon>
        <taxon>Pseudomonadota</taxon>
        <taxon>Gammaproteobacteria</taxon>
        <taxon>Alteromonadales</taxon>
        <taxon>Alteromonadaceae</taxon>
        <taxon>Glaciecola</taxon>
    </lineage>
</organism>
<dbReference type="AlphaFoldDB" id="H5T9D8"/>
<dbReference type="PANTHER" id="PTHR10188">
    <property type="entry name" value="L-ASPARAGINASE"/>
    <property type="match status" value="1"/>
</dbReference>
<dbReference type="Gene3D" id="3.60.20.30">
    <property type="entry name" value="(Glycosyl)asparaginase"/>
    <property type="match status" value="1"/>
</dbReference>
<feature type="active site" description="Nucleophile" evidence="5">
    <location>
        <position position="255"/>
    </location>
</feature>
<keyword evidence="10" id="KW-1185">Reference proteome</keyword>
<dbReference type="InterPro" id="IPR029055">
    <property type="entry name" value="Ntn_hydrolases_N"/>
</dbReference>
<evidence type="ECO:0000256" key="6">
    <source>
        <dbReference type="PIRSR" id="PIRSR600246-2"/>
    </source>
</evidence>
<feature type="site" description="Cleavage; by autolysis" evidence="7">
    <location>
        <begin position="254"/>
        <end position="255"/>
    </location>
</feature>
<dbReference type="InterPro" id="IPR000246">
    <property type="entry name" value="Peptidase_T2"/>
</dbReference>
<dbReference type="GO" id="GO:0006508">
    <property type="term" value="P:proteolysis"/>
    <property type="evidence" value="ECO:0007669"/>
    <property type="project" value="UniProtKB-KW"/>
</dbReference>
<dbReference type="PANTHER" id="PTHR10188:SF6">
    <property type="entry name" value="N(4)-(BETA-N-ACETYLGLUCOSAMINYL)-L-ASPARAGINASE"/>
    <property type="match status" value="1"/>
</dbReference>
<gene>
    <name evidence="9" type="primary">iaaA</name>
    <name evidence="9" type="ORF">GPUN_0777</name>
</gene>
<dbReference type="GO" id="GO:0016811">
    <property type="term" value="F:hydrolase activity, acting on carbon-nitrogen (but not peptide) bonds, in linear amides"/>
    <property type="evidence" value="ECO:0007669"/>
    <property type="project" value="UniProtKB-ARBA"/>
</dbReference>
<dbReference type="Pfam" id="PF01112">
    <property type="entry name" value="Asparaginase_2"/>
    <property type="match status" value="1"/>
</dbReference>
<evidence type="ECO:0000256" key="1">
    <source>
        <dbReference type="ARBA" id="ARBA00022670"/>
    </source>
</evidence>
<keyword evidence="3" id="KW-0068">Autocatalytic cleavage</keyword>
<accession>H5T9D8</accession>
<evidence type="ECO:0000313" key="9">
    <source>
        <dbReference type="EMBL" id="GAB54915.1"/>
    </source>
</evidence>